<dbReference type="Gene3D" id="3.40.50.720">
    <property type="entry name" value="NAD(P)-binding Rossmann-like Domain"/>
    <property type="match status" value="1"/>
</dbReference>
<dbReference type="PANTHER" id="PTHR44013">
    <property type="entry name" value="ZINC-TYPE ALCOHOL DEHYDROGENASE-LIKE PROTEIN C16A3.02C"/>
    <property type="match status" value="1"/>
</dbReference>
<dbReference type="RefSeq" id="XP_040670236.1">
    <property type="nucleotide sequence ID" value="XM_040812943.1"/>
</dbReference>
<dbReference type="OrthoDB" id="201656at2759"/>
<name>A0A1L9PSG2_ASPVE</name>
<dbReference type="SMART" id="SM00829">
    <property type="entry name" value="PKS_ER"/>
    <property type="match status" value="1"/>
</dbReference>
<dbReference type="AlphaFoldDB" id="A0A1L9PSG2"/>
<dbReference type="Gene3D" id="3.90.180.10">
    <property type="entry name" value="Medium-chain alcohol dehydrogenases, catalytic domain"/>
    <property type="match status" value="1"/>
</dbReference>
<dbReference type="InterPro" id="IPR020843">
    <property type="entry name" value="ER"/>
</dbReference>
<evidence type="ECO:0000259" key="1">
    <source>
        <dbReference type="SMART" id="SM00829"/>
    </source>
</evidence>
<dbReference type="Pfam" id="PF08240">
    <property type="entry name" value="ADH_N"/>
    <property type="match status" value="1"/>
</dbReference>
<feature type="domain" description="Enoyl reductase (ER)" evidence="1">
    <location>
        <begin position="18"/>
        <end position="336"/>
    </location>
</feature>
<dbReference type="InterPro" id="IPR013154">
    <property type="entry name" value="ADH-like_N"/>
</dbReference>
<organism evidence="2 3">
    <name type="scientific">Aspergillus versicolor CBS 583.65</name>
    <dbReference type="NCBI Taxonomy" id="1036611"/>
    <lineage>
        <taxon>Eukaryota</taxon>
        <taxon>Fungi</taxon>
        <taxon>Dikarya</taxon>
        <taxon>Ascomycota</taxon>
        <taxon>Pezizomycotina</taxon>
        <taxon>Eurotiomycetes</taxon>
        <taxon>Eurotiomycetidae</taxon>
        <taxon>Eurotiales</taxon>
        <taxon>Aspergillaceae</taxon>
        <taxon>Aspergillus</taxon>
        <taxon>Aspergillus subgen. Nidulantes</taxon>
    </lineage>
</organism>
<dbReference type="InterPro" id="IPR052733">
    <property type="entry name" value="Chloroplast_QOR"/>
</dbReference>
<dbReference type="GO" id="GO:0016491">
    <property type="term" value="F:oxidoreductase activity"/>
    <property type="evidence" value="ECO:0007669"/>
    <property type="project" value="InterPro"/>
</dbReference>
<evidence type="ECO:0000313" key="2">
    <source>
        <dbReference type="EMBL" id="OJJ04474.1"/>
    </source>
</evidence>
<accession>A0A1L9PSG2</accession>
<sequence length="342" mass="36686">MAHPPTMKAWQYDSTSPSVVQNLTFNASARSPPSPSRPSQLLIKVLSAALNPADCKVPEQSTILGYTLICKLPASPGLDFAGEVVATHPSHNGEFKPGQRVYGCLARPREFGTTGEYILVNQNDLAPLPEEGVSIDNAACLGVAVRTAYQSVKPYLTKPEMKVFINGGSGGCGVFAIQFAKMLGAHVTATCSTRNVGLVESLGADQVIDYTALDVTEALKGMGLVFDLVLDHIGVPVDLYAQAHHFLKGGGTWVQVGAGSMMTAVWRLITPRFLGGGRRWFVPLAMKNSKEDLVEIGQLLAQKKFRVVVDEVFGFANVPEAYEKLGTGRARGKIIVRVAESD</sequence>
<dbReference type="STRING" id="1036611.A0A1L9PSG2"/>
<keyword evidence="3" id="KW-1185">Reference proteome</keyword>
<dbReference type="VEuPathDB" id="FungiDB:ASPVEDRAFT_43951"/>
<dbReference type="SUPFAM" id="SSF50129">
    <property type="entry name" value="GroES-like"/>
    <property type="match status" value="1"/>
</dbReference>
<dbReference type="Pfam" id="PF13602">
    <property type="entry name" value="ADH_zinc_N_2"/>
    <property type="match status" value="1"/>
</dbReference>
<dbReference type="InterPro" id="IPR036291">
    <property type="entry name" value="NAD(P)-bd_dom_sf"/>
</dbReference>
<dbReference type="Proteomes" id="UP000184073">
    <property type="component" value="Unassembled WGS sequence"/>
</dbReference>
<dbReference type="CDD" id="cd08267">
    <property type="entry name" value="MDR1"/>
    <property type="match status" value="1"/>
</dbReference>
<evidence type="ECO:0000313" key="3">
    <source>
        <dbReference type="Proteomes" id="UP000184073"/>
    </source>
</evidence>
<gene>
    <name evidence="2" type="ORF">ASPVEDRAFT_43951</name>
</gene>
<proteinExistence type="predicted"/>
<dbReference type="GeneID" id="63728454"/>
<dbReference type="EMBL" id="KV878131">
    <property type="protein sequence ID" value="OJJ04474.1"/>
    <property type="molecule type" value="Genomic_DNA"/>
</dbReference>
<dbReference type="InterPro" id="IPR011032">
    <property type="entry name" value="GroES-like_sf"/>
</dbReference>
<reference evidence="3" key="1">
    <citation type="journal article" date="2017" name="Genome Biol.">
        <title>Comparative genomics reveals high biological diversity and specific adaptations in the industrially and medically important fungal genus Aspergillus.</title>
        <authorList>
            <person name="de Vries R.P."/>
            <person name="Riley R."/>
            <person name="Wiebenga A."/>
            <person name="Aguilar-Osorio G."/>
            <person name="Amillis S."/>
            <person name="Uchima C.A."/>
            <person name="Anderluh G."/>
            <person name="Asadollahi M."/>
            <person name="Askin M."/>
            <person name="Barry K."/>
            <person name="Battaglia E."/>
            <person name="Bayram O."/>
            <person name="Benocci T."/>
            <person name="Braus-Stromeyer S.A."/>
            <person name="Caldana C."/>
            <person name="Canovas D."/>
            <person name="Cerqueira G.C."/>
            <person name="Chen F."/>
            <person name="Chen W."/>
            <person name="Choi C."/>
            <person name="Clum A."/>
            <person name="Dos Santos R.A."/>
            <person name="Damasio A.R."/>
            <person name="Diallinas G."/>
            <person name="Emri T."/>
            <person name="Fekete E."/>
            <person name="Flipphi M."/>
            <person name="Freyberg S."/>
            <person name="Gallo A."/>
            <person name="Gournas C."/>
            <person name="Habgood R."/>
            <person name="Hainaut M."/>
            <person name="Harispe M.L."/>
            <person name="Henrissat B."/>
            <person name="Hilden K.S."/>
            <person name="Hope R."/>
            <person name="Hossain A."/>
            <person name="Karabika E."/>
            <person name="Karaffa L."/>
            <person name="Karanyi Z."/>
            <person name="Krasevec N."/>
            <person name="Kuo A."/>
            <person name="Kusch H."/>
            <person name="LaButti K."/>
            <person name="Lagendijk E.L."/>
            <person name="Lapidus A."/>
            <person name="Levasseur A."/>
            <person name="Lindquist E."/>
            <person name="Lipzen A."/>
            <person name="Logrieco A.F."/>
            <person name="MacCabe A."/>
            <person name="Maekelae M.R."/>
            <person name="Malavazi I."/>
            <person name="Melin P."/>
            <person name="Meyer V."/>
            <person name="Mielnichuk N."/>
            <person name="Miskei M."/>
            <person name="Molnar A.P."/>
            <person name="Mule G."/>
            <person name="Ngan C.Y."/>
            <person name="Orejas M."/>
            <person name="Orosz E."/>
            <person name="Ouedraogo J.P."/>
            <person name="Overkamp K.M."/>
            <person name="Park H.-S."/>
            <person name="Perrone G."/>
            <person name="Piumi F."/>
            <person name="Punt P.J."/>
            <person name="Ram A.F."/>
            <person name="Ramon A."/>
            <person name="Rauscher S."/>
            <person name="Record E."/>
            <person name="Riano-Pachon D.M."/>
            <person name="Robert V."/>
            <person name="Roehrig J."/>
            <person name="Ruller R."/>
            <person name="Salamov A."/>
            <person name="Salih N.S."/>
            <person name="Samson R.A."/>
            <person name="Sandor E."/>
            <person name="Sanguinetti M."/>
            <person name="Schuetze T."/>
            <person name="Sepcic K."/>
            <person name="Shelest E."/>
            <person name="Sherlock G."/>
            <person name="Sophianopoulou V."/>
            <person name="Squina F.M."/>
            <person name="Sun H."/>
            <person name="Susca A."/>
            <person name="Todd R.B."/>
            <person name="Tsang A."/>
            <person name="Unkles S.E."/>
            <person name="van de Wiele N."/>
            <person name="van Rossen-Uffink D."/>
            <person name="Oliveira J.V."/>
            <person name="Vesth T.C."/>
            <person name="Visser J."/>
            <person name="Yu J.-H."/>
            <person name="Zhou M."/>
            <person name="Andersen M.R."/>
            <person name="Archer D.B."/>
            <person name="Baker S.E."/>
            <person name="Benoit I."/>
            <person name="Brakhage A.A."/>
            <person name="Braus G.H."/>
            <person name="Fischer R."/>
            <person name="Frisvad J.C."/>
            <person name="Goldman G.H."/>
            <person name="Houbraken J."/>
            <person name="Oakley B."/>
            <person name="Pocsi I."/>
            <person name="Scazzocchio C."/>
            <person name="Seiboth B."/>
            <person name="vanKuyk P.A."/>
            <person name="Wortman J."/>
            <person name="Dyer P.S."/>
            <person name="Grigoriev I.V."/>
        </authorList>
    </citation>
    <scope>NUCLEOTIDE SEQUENCE [LARGE SCALE GENOMIC DNA]</scope>
    <source>
        <strain evidence="3">CBS 583.65</strain>
    </source>
</reference>
<protein>
    <recommendedName>
        <fullName evidence="1">Enoyl reductase (ER) domain-containing protein</fullName>
    </recommendedName>
</protein>
<dbReference type="SUPFAM" id="SSF51735">
    <property type="entry name" value="NAD(P)-binding Rossmann-fold domains"/>
    <property type="match status" value="1"/>
</dbReference>
<dbReference type="PANTHER" id="PTHR44013:SF1">
    <property type="entry name" value="ZINC-TYPE ALCOHOL DEHYDROGENASE-LIKE PROTEIN C16A3.02C"/>
    <property type="match status" value="1"/>
</dbReference>